<name>A0AAV6UAD1_9ARAC</name>
<dbReference type="InterPro" id="IPR053164">
    <property type="entry name" value="IS1016-like_transposase"/>
</dbReference>
<organism evidence="1 2">
    <name type="scientific">Oedothorax gibbosus</name>
    <dbReference type="NCBI Taxonomy" id="931172"/>
    <lineage>
        <taxon>Eukaryota</taxon>
        <taxon>Metazoa</taxon>
        <taxon>Ecdysozoa</taxon>
        <taxon>Arthropoda</taxon>
        <taxon>Chelicerata</taxon>
        <taxon>Arachnida</taxon>
        <taxon>Araneae</taxon>
        <taxon>Araneomorphae</taxon>
        <taxon>Entelegynae</taxon>
        <taxon>Araneoidea</taxon>
        <taxon>Linyphiidae</taxon>
        <taxon>Erigoninae</taxon>
        <taxon>Oedothorax</taxon>
    </lineage>
</organism>
<dbReference type="PANTHER" id="PTHR47163">
    <property type="entry name" value="DDE_TNP_IS1595 DOMAIN-CONTAINING PROTEIN"/>
    <property type="match status" value="1"/>
</dbReference>
<dbReference type="EMBL" id="JAFNEN010000513">
    <property type="protein sequence ID" value="KAG8181482.1"/>
    <property type="molecule type" value="Genomic_DNA"/>
</dbReference>
<comment type="caution">
    <text evidence="1">The sequence shown here is derived from an EMBL/GenBank/DDBJ whole genome shotgun (WGS) entry which is preliminary data.</text>
</comment>
<gene>
    <name evidence="1" type="ORF">JTE90_016569</name>
</gene>
<protein>
    <recommendedName>
        <fullName evidence="3">Transposase</fullName>
    </recommendedName>
</protein>
<keyword evidence="2" id="KW-1185">Reference proteome</keyword>
<accession>A0AAV6UAD1</accession>
<evidence type="ECO:0000313" key="2">
    <source>
        <dbReference type="Proteomes" id="UP000827092"/>
    </source>
</evidence>
<proteinExistence type="predicted"/>
<dbReference type="AlphaFoldDB" id="A0AAV6UAD1"/>
<dbReference type="Proteomes" id="UP000827092">
    <property type="component" value="Unassembled WGS sequence"/>
</dbReference>
<evidence type="ECO:0000313" key="1">
    <source>
        <dbReference type="EMBL" id="KAG8181482.1"/>
    </source>
</evidence>
<evidence type="ECO:0008006" key="3">
    <source>
        <dbReference type="Google" id="ProtNLM"/>
    </source>
</evidence>
<sequence>MTDVFKEVEIDFVMTNNSEIINMDVSETSNVSNTNHSKDMSKRKVVQDIKSHIQKKKRFQKGPKSYEVREILKADPFKFCQDLGLIAKSVTCYCNAEMKWTNKTDKNCKDPFVWRCRKNKHCSKMTIRKNTFFEKSNTELTEILWIIYMWVYDYSMASMLHETDISHQTVLQLSYACDRVCQDILEFKTGSVGGEQKSVEIFECSLKEELSDGSESWVFGALELGSTKSLLVIMPDKSPETILKMLDREVISGSTLVSYNWSAFKNLTADNFHYLKKDRLLNLFNMWTKSDIETFRDFQFAVNQPMAGTYFWHKAVYEESFFKKVYRRSLFNAPDAFTTFLKDIAMVHKPCDKIPKPADKTTDQTNVFKKIKCESS</sequence>
<reference evidence="1 2" key="1">
    <citation type="journal article" date="2022" name="Nat. Ecol. Evol.">
        <title>A masculinizing supergene underlies an exaggerated male reproductive morph in a spider.</title>
        <authorList>
            <person name="Hendrickx F."/>
            <person name="De Corte Z."/>
            <person name="Sonet G."/>
            <person name="Van Belleghem S.M."/>
            <person name="Kostlbacher S."/>
            <person name="Vangestel C."/>
        </authorList>
    </citation>
    <scope>NUCLEOTIDE SEQUENCE [LARGE SCALE GENOMIC DNA]</scope>
    <source>
        <strain evidence="1">W744_W776</strain>
    </source>
</reference>
<dbReference type="PANTHER" id="PTHR47163:SF2">
    <property type="entry name" value="SI:DKEY-17M8.2"/>
    <property type="match status" value="1"/>
</dbReference>